<organism evidence="1 2">
    <name type="scientific">Patagioenas fasciata monilis</name>
    <dbReference type="NCBI Taxonomy" id="372326"/>
    <lineage>
        <taxon>Eukaryota</taxon>
        <taxon>Metazoa</taxon>
        <taxon>Chordata</taxon>
        <taxon>Craniata</taxon>
        <taxon>Vertebrata</taxon>
        <taxon>Euteleostomi</taxon>
        <taxon>Archelosauria</taxon>
        <taxon>Archosauria</taxon>
        <taxon>Dinosauria</taxon>
        <taxon>Saurischia</taxon>
        <taxon>Theropoda</taxon>
        <taxon>Coelurosauria</taxon>
        <taxon>Aves</taxon>
        <taxon>Neognathae</taxon>
        <taxon>Neoaves</taxon>
        <taxon>Columbimorphae</taxon>
        <taxon>Columbiformes</taxon>
        <taxon>Columbidae</taxon>
        <taxon>Patagioenas</taxon>
    </lineage>
</organism>
<evidence type="ECO:0000313" key="2">
    <source>
        <dbReference type="Proteomes" id="UP000190648"/>
    </source>
</evidence>
<name>A0A1V4K514_PATFA</name>
<dbReference type="Proteomes" id="UP000190648">
    <property type="component" value="Unassembled WGS sequence"/>
</dbReference>
<gene>
    <name evidence="1" type="ORF">AV530_001616</name>
</gene>
<dbReference type="AlphaFoldDB" id="A0A1V4K514"/>
<comment type="caution">
    <text evidence="1">The sequence shown here is derived from an EMBL/GenBank/DDBJ whole genome shotgun (WGS) entry which is preliminary data.</text>
</comment>
<protein>
    <submittedName>
        <fullName evidence="1">Uncharacterized protein</fullName>
    </submittedName>
</protein>
<dbReference type="EMBL" id="LSYS01004468">
    <property type="protein sequence ID" value="OPJ79484.1"/>
    <property type="molecule type" value="Genomic_DNA"/>
</dbReference>
<accession>A0A1V4K514</accession>
<sequence length="121" mass="13045">MFANSNGCLAELSRDLGIHSTGSSDVFHGDIFVSTGRAEEEKQQCKCSLKKQQLFVRCQSAQTFLQGFEGTSVYAFELHSSQIGYLSPVFGHGVGASSEMGTEEPSVRYSIAACGRPEALL</sequence>
<keyword evidence="2" id="KW-1185">Reference proteome</keyword>
<reference evidence="1 2" key="1">
    <citation type="submission" date="2016-02" db="EMBL/GenBank/DDBJ databases">
        <title>Band-tailed pigeon sequencing and assembly.</title>
        <authorList>
            <person name="Soares A.E."/>
            <person name="Novak B.J."/>
            <person name="Rice E.S."/>
            <person name="O'Connell B."/>
            <person name="Chang D."/>
            <person name="Weber S."/>
            <person name="Shapiro B."/>
        </authorList>
    </citation>
    <scope>NUCLEOTIDE SEQUENCE [LARGE SCALE GENOMIC DNA]</scope>
    <source>
        <strain evidence="1">BTP2013</strain>
        <tissue evidence="1">Blood</tissue>
    </source>
</reference>
<evidence type="ECO:0000313" key="1">
    <source>
        <dbReference type="EMBL" id="OPJ79484.1"/>
    </source>
</evidence>
<proteinExistence type="predicted"/>